<dbReference type="CDD" id="cd00609">
    <property type="entry name" value="AAT_like"/>
    <property type="match status" value="1"/>
</dbReference>
<dbReference type="PANTHER" id="PTHR46383:SF1">
    <property type="entry name" value="ASPARTATE AMINOTRANSFERASE"/>
    <property type="match status" value="1"/>
</dbReference>
<evidence type="ECO:0000256" key="2">
    <source>
        <dbReference type="ARBA" id="ARBA00007441"/>
    </source>
</evidence>
<dbReference type="PROSITE" id="PS00105">
    <property type="entry name" value="AA_TRANSFER_CLASS_1"/>
    <property type="match status" value="1"/>
</dbReference>
<evidence type="ECO:0000256" key="6">
    <source>
        <dbReference type="ARBA" id="ARBA00049185"/>
    </source>
</evidence>
<evidence type="ECO:0000256" key="3">
    <source>
        <dbReference type="ARBA" id="ARBA00022576"/>
    </source>
</evidence>
<sequence length="387" mass="41086">MRAALNPLIDSLSLPPIPEAQAWARAYDGAHGPLINLSQAVPGSPPHADLLARLAEAAGNADAARYGMIEGDLALREAYAAETAAQYGAALDAGQVAITAGCNEAFAVAAMLAAQAGDEVILPTPWYFNHQTTLAMLGITPIALPARAENGFVPDPADARALITARTRAIALVTPNNPTGAIYPPETLAAFAALAREEGLWLILDETYRDFLAGDGAPHVLFDAPDWGDNLIALYSFSKSYAVPGHRLGAMLAGPQTMEGIVKILDNLQICPARTGQIALAWAIPNLRQWRAENRADILTRAGIFTDVIARHPGWKVESIGAYFAYLRHPWTGTPAAAIAERLARERGVLALPGSYFGPDQEDFLRVAFANVEAAQVAGLDARLVGM</sequence>
<organism evidence="9 11">
    <name type="scientific">Saliniramus fredricksonii</name>
    <dbReference type="NCBI Taxonomy" id="1653334"/>
    <lineage>
        <taxon>Bacteria</taxon>
        <taxon>Pseudomonadati</taxon>
        <taxon>Pseudomonadota</taxon>
        <taxon>Alphaproteobacteria</taxon>
        <taxon>Hyphomicrobiales</taxon>
        <taxon>Salinarimonadaceae</taxon>
        <taxon>Saliniramus</taxon>
    </lineage>
</organism>
<dbReference type="InterPro" id="IPR004838">
    <property type="entry name" value="NHTrfase_class1_PyrdxlP-BS"/>
</dbReference>
<dbReference type="STRING" id="1653334.GA0071312_2176"/>
<comment type="cofactor">
    <cofactor evidence="1 7">
        <name>pyridoxal 5'-phosphate</name>
        <dbReference type="ChEBI" id="CHEBI:597326"/>
    </cofactor>
</comment>
<keyword evidence="5" id="KW-0663">Pyridoxal phosphate</keyword>
<evidence type="ECO:0000313" key="9">
    <source>
        <dbReference type="EMBL" id="KPQ12338.1"/>
    </source>
</evidence>
<dbReference type="InterPro" id="IPR015424">
    <property type="entry name" value="PyrdxlP-dep_Trfase"/>
</dbReference>
<comment type="caution">
    <text evidence="9">The sequence shown here is derived from an EMBL/GenBank/DDBJ whole genome shotgun (WGS) entry which is preliminary data.</text>
</comment>
<dbReference type="PANTHER" id="PTHR46383">
    <property type="entry name" value="ASPARTATE AMINOTRANSFERASE"/>
    <property type="match status" value="1"/>
</dbReference>
<feature type="domain" description="Aminotransferase class I/classII large" evidence="8">
    <location>
        <begin position="35"/>
        <end position="378"/>
    </location>
</feature>
<dbReference type="GO" id="GO:0004069">
    <property type="term" value="F:L-aspartate:2-oxoglutarate aminotransferase activity"/>
    <property type="evidence" value="ECO:0007669"/>
    <property type="project" value="UniProtKB-EC"/>
</dbReference>
<comment type="catalytic activity">
    <reaction evidence="6">
        <text>L-aspartate + 2-oxoglutarate = oxaloacetate + L-glutamate</text>
        <dbReference type="Rhea" id="RHEA:21824"/>
        <dbReference type="ChEBI" id="CHEBI:16452"/>
        <dbReference type="ChEBI" id="CHEBI:16810"/>
        <dbReference type="ChEBI" id="CHEBI:29985"/>
        <dbReference type="ChEBI" id="CHEBI:29991"/>
        <dbReference type="EC" id="2.6.1.1"/>
    </reaction>
</comment>
<dbReference type="OrthoDB" id="9766084at2"/>
<dbReference type="Proteomes" id="UP000182800">
    <property type="component" value="Unassembled WGS sequence"/>
</dbReference>
<dbReference type="SUPFAM" id="SSF53383">
    <property type="entry name" value="PLP-dependent transferases"/>
    <property type="match status" value="1"/>
</dbReference>
<name>A0A0N8KEU8_9HYPH</name>
<reference evidence="9 11" key="1">
    <citation type="submission" date="2015-09" db="EMBL/GenBank/DDBJ databases">
        <title>Identification and resolution of microdiversity through metagenomic sequencing of parallel consortia.</title>
        <authorList>
            <person name="Nelson W.C."/>
            <person name="Romine M.F."/>
            <person name="Lindemann S.R."/>
        </authorList>
    </citation>
    <scope>NUCLEOTIDE SEQUENCE [LARGE SCALE GENOMIC DNA]</scope>
    <source>
        <strain evidence="9">HL-109</strain>
    </source>
</reference>
<keyword evidence="3 7" id="KW-0032">Aminotransferase</keyword>
<evidence type="ECO:0000256" key="5">
    <source>
        <dbReference type="ARBA" id="ARBA00022898"/>
    </source>
</evidence>
<dbReference type="Gene3D" id="3.40.640.10">
    <property type="entry name" value="Type I PLP-dependent aspartate aminotransferase-like (Major domain)"/>
    <property type="match status" value="1"/>
</dbReference>
<dbReference type="PATRIC" id="fig|1653334.4.peg.890"/>
<accession>A0A0N8KEU8</accession>
<dbReference type="Pfam" id="PF00155">
    <property type="entry name" value="Aminotran_1_2"/>
    <property type="match status" value="1"/>
</dbReference>
<evidence type="ECO:0000256" key="4">
    <source>
        <dbReference type="ARBA" id="ARBA00022679"/>
    </source>
</evidence>
<dbReference type="InterPro" id="IPR015421">
    <property type="entry name" value="PyrdxlP-dep_Trfase_major"/>
</dbReference>
<gene>
    <name evidence="10" type="ORF">GA0071312_2176</name>
    <name evidence="9" type="ORF">HLUCCO17_01895</name>
</gene>
<evidence type="ECO:0000313" key="12">
    <source>
        <dbReference type="Proteomes" id="UP000182800"/>
    </source>
</evidence>
<dbReference type="EMBL" id="LJSX01000002">
    <property type="protein sequence ID" value="KPQ12338.1"/>
    <property type="molecule type" value="Genomic_DNA"/>
</dbReference>
<proteinExistence type="inferred from homology"/>
<protein>
    <recommendedName>
        <fullName evidence="7">Aminotransferase</fullName>
        <ecNumber evidence="7">2.6.1.-</ecNumber>
    </recommendedName>
</protein>
<comment type="similarity">
    <text evidence="2 7">Belongs to the class-I pyridoxal-phosphate-dependent aminotransferase family.</text>
</comment>
<evidence type="ECO:0000313" key="11">
    <source>
        <dbReference type="Proteomes" id="UP000050497"/>
    </source>
</evidence>
<dbReference type="RefSeq" id="WP_074444977.1">
    <property type="nucleotide sequence ID" value="NZ_FMBM01000002.1"/>
</dbReference>
<evidence type="ECO:0000256" key="1">
    <source>
        <dbReference type="ARBA" id="ARBA00001933"/>
    </source>
</evidence>
<dbReference type="EMBL" id="FMBM01000002">
    <property type="protein sequence ID" value="SCC81240.1"/>
    <property type="molecule type" value="Genomic_DNA"/>
</dbReference>
<dbReference type="InterPro" id="IPR050596">
    <property type="entry name" value="AspAT/PAT-like"/>
</dbReference>
<dbReference type="AlphaFoldDB" id="A0A0N8KEU8"/>
<evidence type="ECO:0000256" key="7">
    <source>
        <dbReference type="RuleBase" id="RU000481"/>
    </source>
</evidence>
<dbReference type="GO" id="GO:0030170">
    <property type="term" value="F:pyridoxal phosphate binding"/>
    <property type="evidence" value="ECO:0007669"/>
    <property type="project" value="InterPro"/>
</dbReference>
<dbReference type="NCBIfam" id="NF005732">
    <property type="entry name" value="PRK07550.1"/>
    <property type="match status" value="1"/>
</dbReference>
<dbReference type="Proteomes" id="UP000050497">
    <property type="component" value="Unassembled WGS sequence"/>
</dbReference>
<dbReference type="InterPro" id="IPR004839">
    <property type="entry name" value="Aminotransferase_I/II_large"/>
</dbReference>
<evidence type="ECO:0000259" key="8">
    <source>
        <dbReference type="Pfam" id="PF00155"/>
    </source>
</evidence>
<keyword evidence="12" id="KW-1185">Reference proteome</keyword>
<dbReference type="GO" id="GO:0006520">
    <property type="term" value="P:amino acid metabolic process"/>
    <property type="evidence" value="ECO:0007669"/>
    <property type="project" value="InterPro"/>
</dbReference>
<evidence type="ECO:0000313" key="10">
    <source>
        <dbReference type="EMBL" id="SCC81240.1"/>
    </source>
</evidence>
<reference evidence="10 12" key="2">
    <citation type="submission" date="2016-08" db="EMBL/GenBank/DDBJ databases">
        <authorList>
            <person name="Varghese N."/>
            <person name="Submissions Spin"/>
        </authorList>
    </citation>
    <scope>NUCLEOTIDE SEQUENCE [LARGE SCALE GENOMIC DNA]</scope>
    <source>
        <strain evidence="10 12">HL-109</strain>
    </source>
</reference>
<keyword evidence="4 7" id="KW-0808">Transferase</keyword>
<dbReference type="EC" id="2.6.1.-" evidence="7"/>